<evidence type="ECO:0000313" key="4">
    <source>
        <dbReference type="EMBL" id="SEG11966.1"/>
    </source>
</evidence>
<keyword evidence="5" id="KW-1185">Reference proteome</keyword>
<dbReference type="Proteomes" id="UP000236742">
    <property type="component" value="Unassembled WGS sequence"/>
</dbReference>
<dbReference type="InterPro" id="IPR017560">
    <property type="entry name" value="Cyt_c_biogenesis_CcmI"/>
</dbReference>
<dbReference type="PANTHER" id="PTHR47870">
    <property type="entry name" value="CYTOCHROME C-TYPE BIOGENESIS PROTEIN CCMH"/>
    <property type="match status" value="1"/>
</dbReference>
<keyword evidence="3" id="KW-0802">TPR repeat</keyword>
<proteinExistence type="predicted"/>
<keyword evidence="2" id="KW-0201">Cytochrome c-type biogenesis</keyword>
<feature type="repeat" description="TPR" evidence="3">
    <location>
        <begin position="329"/>
        <end position="362"/>
    </location>
</feature>
<dbReference type="Gene3D" id="1.25.40.10">
    <property type="entry name" value="Tetratricopeptide repeat domain"/>
    <property type="match status" value="2"/>
</dbReference>
<gene>
    <name evidence="4" type="ORF">SAMN05421751_11176</name>
</gene>
<dbReference type="AlphaFoldDB" id="A0A1H5XL53"/>
<evidence type="ECO:0000256" key="1">
    <source>
        <dbReference type="ARBA" id="ARBA00004196"/>
    </source>
</evidence>
<reference evidence="4 5" key="1">
    <citation type="submission" date="2016-10" db="EMBL/GenBank/DDBJ databases">
        <authorList>
            <person name="de Groot N.N."/>
        </authorList>
    </citation>
    <scope>NUCLEOTIDE SEQUENCE [LARGE SCALE GENOMIC DNA]</scope>
    <source>
        <strain evidence="4 5">DSM 23413</strain>
    </source>
</reference>
<dbReference type="InterPro" id="IPR011990">
    <property type="entry name" value="TPR-like_helical_dom_sf"/>
</dbReference>
<evidence type="ECO:0000256" key="2">
    <source>
        <dbReference type="ARBA" id="ARBA00022748"/>
    </source>
</evidence>
<dbReference type="Pfam" id="PF13181">
    <property type="entry name" value="TPR_8"/>
    <property type="match status" value="1"/>
</dbReference>
<protein>
    <submittedName>
        <fullName evidence="4">Cytochrome c-type biogenesis protein CcmH</fullName>
    </submittedName>
</protein>
<dbReference type="Pfam" id="PF13432">
    <property type="entry name" value="TPR_16"/>
    <property type="match status" value="2"/>
</dbReference>
<dbReference type="GO" id="GO:0030313">
    <property type="term" value="C:cell envelope"/>
    <property type="evidence" value="ECO:0007669"/>
    <property type="project" value="UniProtKB-SubCell"/>
</dbReference>
<dbReference type="GO" id="GO:0005886">
    <property type="term" value="C:plasma membrane"/>
    <property type="evidence" value="ECO:0007669"/>
    <property type="project" value="TreeGrafter"/>
</dbReference>
<evidence type="ECO:0000256" key="3">
    <source>
        <dbReference type="PROSITE-ProRule" id="PRU00339"/>
    </source>
</evidence>
<comment type="subcellular location">
    <subcellularLocation>
        <location evidence="1">Cell envelope</location>
    </subcellularLocation>
</comment>
<dbReference type="GO" id="GO:0017004">
    <property type="term" value="P:cytochrome complex assembly"/>
    <property type="evidence" value="ECO:0007669"/>
    <property type="project" value="UniProtKB-KW"/>
</dbReference>
<dbReference type="InterPro" id="IPR019734">
    <property type="entry name" value="TPR_rpt"/>
</dbReference>
<dbReference type="PANTHER" id="PTHR47870:SF1">
    <property type="entry name" value="CYTOCHROME C-TYPE BIOGENESIS PROTEIN CCMH"/>
    <property type="match status" value="1"/>
</dbReference>
<name>A0A1H5XL53_9RHOB</name>
<dbReference type="RefSeq" id="WP_104008602.1">
    <property type="nucleotide sequence ID" value="NZ_FNVD01000011.1"/>
</dbReference>
<dbReference type="NCBIfam" id="TIGR03142">
    <property type="entry name" value="cytochro_ccmI"/>
    <property type="match status" value="1"/>
</dbReference>
<dbReference type="InterPro" id="IPR051263">
    <property type="entry name" value="C-type_cytochrome_biogenesis"/>
</dbReference>
<dbReference type="PROSITE" id="PS50005">
    <property type="entry name" value="TPR"/>
    <property type="match status" value="1"/>
</dbReference>
<dbReference type="EMBL" id="FNVD01000011">
    <property type="protein sequence ID" value="SEG11966.1"/>
    <property type="molecule type" value="Genomic_DNA"/>
</dbReference>
<organism evidence="4 5">
    <name type="scientific">Jhaorihella thermophila</name>
    <dbReference type="NCBI Taxonomy" id="488547"/>
    <lineage>
        <taxon>Bacteria</taxon>
        <taxon>Pseudomonadati</taxon>
        <taxon>Pseudomonadota</taxon>
        <taxon>Alphaproteobacteria</taxon>
        <taxon>Rhodobacterales</taxon>
        <taxon>Paracoccaceae</taxon>
        <taxon>Jhaorihella</taxon>
    </lineage>
</organism>
<dbReference type="SUPFAM" id="SSF48452">
    <property type="entry name" value="TPR-like"/>
    <property type="match status" value="1"/>
</dbReference>
<accession>A0A1H5XL53</accession>
<sequence>MNFWIAGAALTALTTLALVVPALRARSRREFAGQEQAVYRDQLEEVDRDEQRGLISGAEAEAARAEIKRRMLKAAERTDKRADASGQSGRWVIVAAALAVPVLGVAIYGRLGHPEMPSAPFADRADERATVGDMNVLVKRLRERLVSDPQLRPEGWLMLARTYMEMGQPEEAEWAMSTLIQRGGDQLGPDVYAIHAEILINMDDGIVSPKAEAALDKALGMDPEHVAATYYKALALEQSGEMQRAYEMLKARVEAEKTFQPWMKPFARRADMLAQKIGAEQVVVPQAAPGPTAGDVAAASEMTPEERQDFIRSMVQRLADSLAEQPDDLDGWLRLGNAYRVLGEAEKSLDAYRKARDLAKDLPADDPRRKVIADALAGQ</sequence>
<dbReference type="SMART" id="SM00028">
    <property type="entry name" value="TPR"/>
    <property type="match status" value="3"/>
</dbReference>
<evidence type="ECO:0000313" key="5">
    <source>
        <dbReference type="Proteomes" id="UP000236742"/>
    </source>
</evidence>
<dbReference type="OrthoDB" id="9815847at2"/>